<dbReference type="Proteomes" id="UP000049983">
    <property type="component" value="Unassembled WGS sequence"/>
</dbReference>
<proteinExistence type="predicted"/>
<dbReference type="CDD" id="cd16282">
    <property type="entry name" value="metallo-hydrolase-like_MBL-fold"/>
    <property type="match status" value="1"/>
</dbReference>
<evidence type="ECO:0000313" key="3">
    <source>
        <dbReference type="EMBL" id="CTQ75368.1"/>
    </source>
</evidence>
<organism evidence="3 4">
    <name type="scientific">Roseibium album</name>
    <dbReference type="NCBI Taxonomy" id="311410"/>
    <lineage>
        <taxon>Bacteria</taxon>
        <taxon>Pseudomonadati</taxon>
        <taxon>Pseudomonadota</taxon>
        <taxon>Alphaproteobacteria</taxon>
        <taxon>Hyphomicrobiales</taxon>
        <taxon>Stappiaceae</taxon>
        <taxon>Roseibium</taxon>
    </lineage>
</organism>
<keyword evidence="4" id="KW-1185">Reference proteome</keyword>
<sequence length="408" mass="43833">MTSDSNNAEVVPGANARLEELGRGCYAFSADGCSNTGVIIGERGVLIVDAQATPDLAAIVLQKIRDITDKPVKQVLLTHFHADSTLGASAFEAGEIVASDLTRRMMDTRGAEEILVSLDRQPALFSTLPAGMTVSLPSMTVASSMSIDLGRLDVRVMHLGRGHTMGDLVVWVPKTGVLYAGDLVQSNAAPYCGDAHLADWPRALDRIMAFRPTSLMPGRGRSAKDVAAVAQAIENTRDFVTTLRDAASACVEQSLGIKDTFAAVKDTLEPQFGSRADFELSLPFNVARAYDEALGLDQPQIWSRERCADLQDALEGFVETSRSVAEISPQPVEEVVESETDVSELVSDNDFAASLLDGPGAEEPGDEEILDLSADDIVETADEDQDFENTLTDQGEFEEPKVLLEGVR</sequence>
<dbReference type="GeneID" id="97671638"/>
<dbReference type="STRING" id="311410.LA5095_04367"/>
<gene>
    <name evidence="3" type="primary">blm_2</name>
    <name evidence="3" type="ORF">LA5096_04336</name>
</gene>
<evidence type="ECO:0000259" key="2">
    <source>
        <dbReference type="SMART" id="SM00849"/>
    </source>
</evidence>
<dbReference type="InterPro" id="IPR001279">
    <property type="entry name" value="Metallo-B-lactamas"/>
</dbReference>
<feature type="region of interest" description="Disordered" evidence="1">
    <location>
        <begin position="381"/>
        <end position="408"/>
    </location>
</feature>
<evidence type="ECO:0000313" key="4">
    <source>
        <dbReference type="Proteomes" id="UP000049983"/>
    </source>
</evidence>
<dbReference type="EC" id="3.5.2.6" evidence="3"/>
<feature type="domain" description="Metallo-beta-lactamase" evidence="2">
    <location>
        <begin position="33"/>
        <end position="219"/>
    </location>
</feature>
<dbReference type="InterPro" id="IPR036866">
    <property type="entry name" value="RibonucZ/Hydroxyglut_hydro"/>
</dbReference>
<name>A0A0M7AJS5_9HYPH</name>
<reference evidence="4" key="1">
    <citation type="submission" date="2015-07" db="EMBL/GenBank/DDBJ databases">
        <authorList>
            <person name="Rodrigo-Torres Lidia"/>
            <person name="Arahal R.David."/>
        </authorList>
    </citation>
    <scope>NUCLEOTIDE SEQUENCE [LARGE SCALE GENOMIC DNA]</scope>
    <source>
        <strain evidence="4">CECT 5096</strain>
    </source>
</reference>
<dbReference type="RefSeq" id="WP_055119048.1">
    <property type="nucleotide sequence ID" value="NZ_CXWA01000008.1"/>
</dbReference>
<evidence type="ECO:0000256" key="1">
    <source>
        <dbReference type="SAM" id="MobiDB-lite"/>
    </source>
</evidence>
<dbReference type="SUPFAM" id="SSF56281">
    <property type="entry name" value="Metallo-hydrolase/oxidoreductase"/>
    <property type="match status" value="1"/>
</dbReference>
<dbReference type="InterPro" id="IPR050855">
    <property type="entry name" value="NDM-1-like"/>
</dbReference>
<dbReference type="EMBL" id="CXWC01000012">
    <property type="protein sequence ID" value="CTQ75368.1"/>
    <property type="molecule type" value="Genomic_DNA"/>
</dbReference>
<dbReference type="PANTHER" id="PTHR42951:SF20">
    <property type="entry name" value="BETA LACTAMASE"/>
    <property type="match status" value="1"/>
</dbReference>
<dbReference type="PANTHER" id="PTHR42951">
    <property type="entry name" value="METALLO-BETA-LACTAMASE DOMAIN-CONTAINING"/>
    <property type="match status" value="1"/>
</dbReference>
<protein>
    <submittedName>
        <fullName evidence="3">Beta-lactamase 2</fullName>
        <ecNumber evidence="3">3.5.2.6</ecNumber>
    </submittedName>
</protein>
<accession>A0A0M7AJS5</accession>
<feature type="compositionally biased region" description="Basic and acidic residues" evidence="1">
    <location>
        <begin position="398"/>
        <end position="408"/>
    </location>
</feature>
<keyword evidence="3" id="KW-0378">Hydrolase</keyword>
<dbReference type="GO" id="GO:0008800">
    <property type="term" value="F:beta-lactamase activity"/>
    <property type="evidence" value="ECO:0007669"/>
    <property type="project" value="UniProtKB-EC"/>
</dbReference>
<dbReference type="Pfam" id="PF00753">
    <property type="entry name" value="Lactamase_B"/>
    <property type="match status" value="1"/>
</dbReference>
<dbReference type="OrthoDB" id="420651at2"/>
<dbReference type="SMART" id="SM00849">
    <property type="entry name" value="Lactamase_B"/>
    <property type="match status" value="1"/>
</dbReference>
<dbReference type="Gene3D" id="3.60.15.10">
    <property type="entry name" value="Ribonuclease Z/Hydroxyacylglutathione hydrolase-like"/>
    <property type="match status" value="1"/>
</dbReference>
<dbReference type="AlphaFoldDB" id="A0A0M7AJS5"/>